<gene>
    <name evidence="1" type="ORF">QFC21_000859</name>
</gene>
<name>A0ACC2W6P1_9TREE</name>
<proteinExistence type="predicted"/>
<sequence length="340" mass="38088">MEINVILPKHDQTHLPLETDEASWSFPDNEEGIKAAIARGANVLWMNTVLHRNHPLFKLYKPEQLDSTDASSMRFVGQLPEHADDYDDKVAVNPWLAKTDDKQILTDGFPKSIVLSHETTCTEEGFREAVKDIQAHLGLPCVLKPPRGRGSMGVNVVHTVEQLRGHMTTLFKDCPVILAEEFLSGEEITISVMPPGEYDEPVGTQLTHWTLPIVIRSQHINDVTPYSGVQAVSLNSAAITPERYLEDKAEYEKVERRVKRAGEIMGTRAVVRIDCRRNRQGEFKLFDVNMKPNASGPGRPGRDDWTSLVAMSAQAIGWDYSTLLVNQVRVATPLRSLEKS</sequence>
<evidence type="ECO:0000313" key="2">
    <source>
        <dbReference type="Proteomes" id="UP001227268"/>
    </source>
</evidence>
<organism evidence="1 2">
    <name type="scientific">Naganishia friedmannii</name>
    <dbReference type="NCBI Taxonomy" id="89922"/>
    <lineage>
        <taxon>Eukaryota</taxon>
        <taxon>Fungi</taxon>
        <taxon>Dikarya</taxon>
        <taxon>Basidiomycota</taxon>
        <taxon>Agaricomycotina</taxon>
        <taxon>Tremellomycetes</taxon>
        <taxon>Filobasidiales</taxon>
        <taxon>Filobasidiaceae</taxon>
        <taxon>Naganishia</taxon>
    </lineage>
</organism>
<evidence type="ECO:0000313" key="1">
    <source>
        <dbReference type="EMBL" id="KAJ9107409.1"/>
    </source>
</evidence>
<comment type="caution">
    <text evidence="1">The sequence shown here is derived from an EMBL/GenBank/DDBJ whole genome shotgun (WGS) entry which is preliminary data.</text>
</comment>
<reference evidence="1" key="1">
    <citation type="submission" date="2023-04" db="EMBL/GenBank/DDBJ databases">
        <title>Draft Genome sequencing of Naganishia species isolated from polar environments using Oxford Nanopore Technology.</title>
        <authorList>
            <person name="Leo P."/>
            <person name="Venkateswaran K."/>
        </authorList>
    </citation>
    <scope>NUCLEOTIDE SEQUENCE</scope>
    <source>
        <strain evidence="1">MNA-CCFEE 5423</strain>
    </source>
</reference>
<accession>A0ACC2W6P1</accession>
<dbReference type="Proteomes" id="UP001227268">
    <property type="component" value="Unassembled WGS sequence"/>
</dbReference>
<dbReference type="EMBL" id="JASBWT010000002">
    <property type="protein sequence ID" value="KAJ9107409.1"/>
    <property type="molecule type" value="Genomic_DNA"/>
</dbReference>
<keyword evidence="2" id="KW-1185">Reference proteome</keyword>
<protein>
    <submittedName>
        <fullName evidence="1">Uncharacterized protein</fullName>
    </submittedName>
</protein>